<dbReference type="Proteomes" id="UP000787635">
    <property type="component" value="Unassembled WGS sequence"/>
</dbReference>
<organism evidence="2 3">
    <name type="scientific">Falsiroseomonas selenitidurans</name>
    <dbReference type="NCBI Taxonomy" id="2716335"/>
    <lineage>
        <taxon>Bacteria</taxon>
        <taxon>Pseudomonadati</taxon>
        <taxon>Pseudomonadota</taxon>
        <taxon>Alphaproteobacteria</taxon>
        <taxon>Acetobacterales</taxon>
        <taxon>Roseomonadaceae</taxon>
        <taxon>Falsiroseomonas</taxon>
    </lineage>
</organism>
<gene>
    <name evidence="2" type="ORF">HEQ75_04955</name>
</gene>
<accession>A0ABX1DZ63</accession>
<reference evidence="2 3" key="1">
    <citation type="submission" date="2020-03" db="EMBL/GenBank/DDBJ databases">
        <title>Roseomonas selenitidurans sp. nov. isolated from urban soil.</title>
        <authorList>
            <person name="Liu H."/>
        </authorList>
    </citation>
    <scope>NUCLEOTIDE SEQUENCE [LARGE SCALE GENOMIC DNA]</scope>
    <source>
        <strain evidence="2 3">BU-1</strain>
    </source>
</reference>
<feature type="region of interest" description="Disordered" evidence="1">
    <location>
        <begin position="47"/>
        <end position="74"/>
    </location>
</feature>
<name>A0ABX1DZ63_9PROT</name>
<comment type="caution">
    <text evidence="2">The sequence shown here is derived from an EMBL/GenBank/DDBJ whole genome shotgun (WGS) entry which is preliminary data.</text>
</comment>
<evidence type="ECO:0000313" key="3">
    <source>
        <dbReference type="Proteomes" id="UP000787635"/>
    </source>
</evidence>
<sequence>MDHVKTVTGAAAALAEAIGAARAAGYRVPFPDHALAGIAISETGRVAQAGPASAPAPQADVPLVGKASKPAPAA</sequence>
<keyword evidence="3" id="KW-1185">Reference proteome</keyword>
<dbReference type="RefSeq" id="WP_168027820.1">
    <property type="nucleotide sequence ID" value="NZ_JAAVNE010000005.1"/>
</dbReference>
<dbReference type="EMBL" id="JAAVNE010000005">
    <property type="protein sequence ID" value="NKC30199.1"/>
    <property type="molecule type" value="Genomic_DNA"/>
</dbReference>
<feature type="compositionally biased region" description="Low complexity" evidence="1">
    <location>
        <begin position="47"/>
        <end position="59"/>
    </location>
</feature>
<evidence type="ECO:0000313" key="2">
    <source>
        <dbReference type="EMBL" id="NKC30199.1"/>
    </source>
</evidence>
<proteinExistence type="predicted"/>
<protein>
    <submittedName>
        <fullName evidence="2">Uncharacterized protein</fullName>
    </submittedName>
</protein>
<evidence type="ECO:0000256" key="1">
    <source>
        <dbReference type="SAM" id="MobiDB-lite"/>
    </source>
</evidence>